<evidence type="ECO:0000313" key="4">
    <source>
        <dbReference type="Proteomes" id="UP001497444"/>
    </source>
</evidence>
<evidence type="ECO:0008006" key="5">
    <source>
        <dbReference type="Google" id="ProtNLM"/>
    </source>
</evidence>
<dbReference type="SUPFAM" id="SSF52047">
    <property type="entry name" value="RNI-like"/>
    <property type="match status" value="1"/>
</dbReference>
<evidence type="ECO:0000256" key="1">
    <source>
        <dbReference type="SAM" id="Coils"/>
    </source>
</evidence>
<feature type="region of interest" description="Disordered" evidence="2">
    <location>
        <begin position="864"/>
        <end position="893"/>
    </location>
</feature>
<proteinExistence type="predicted"/>
<organism evidence="3 4">
    <name type="scientific">Sphagnum jensenii</name>
    <dbReference type="NCBI Taxonomy" id="128206"/>
    <lineage>
        <taxon>Eukaryota</taxon>
        <taxon>Viridiplantae</taxon>
        <taxon>Streptophyta</taxon>
        <taxon>Embryophyta</taxon>
        <taxon>Bryophyta</taxon>
        <taxon>Sphagnophytina</taxon>
        <taxon>Sphagnopsida</taxon>
        <taxon>Sphagnales</taxon>
        <taxon>Sphagnaceae</taxon>
        <taxon>Sphagnum</taxon>
    </lineage>
</organism>
<feature type="coiled-coil region" evidence="1">
    <location>
        <begin position="835"/>
        <end position="862"/>
    </location>
</feature>
<keyword evidence="1" id="KW-0175">Coiled coil</keyword>
<evidence type="ECO:0000256" key="2">
    <source>
        <dbReference type="SAM" id="MobiDB-lite"/>
    </source>
</evidence>
<dbReference type="EMBL" id="OZ020107">
    <property type="protein sequence ID" value="CAK9259041.1"/>
    <property type="molecule type" value="Genomic_DNA"/>
</dbReference>
<reference evidence="3" key="1">
    <citation type="submission" date="2024-02" db="EMBL/GenBank/DDBJ databases">
        <authorList>
            <consortium name="ELIXIR-Norway"/>
            <consortium name="Elixir Norway"/>
        </authorList>
    </citation>
    <scope>NUCLEOTIDE SEQUENCE</scope>
</reference>
<dbReference type="Pfam" id="PF13516">
    <property type="entry name" value="LRR_6"/>
    <property type="match status" value="3"/>
</dbReference>
<feature type="coiled-coil region" evidence="1">
    <location>
        <begin position="945"/>
        <end position="976"/>
    </location>
</feature>
<feature type="compositionally biased region" description="Low complexity" evidence="2">
    <location>
        <begin position="1121"/>
        <end position="1130"/>
    </location>
</feature>
<dbReference type="Proteomes" id="UP001497444">
    <property type="component" value="Chromosome 12"/>
</dbReference>
<feature type="region of interest" description="Disordered" evidence="2">
    <location>
        <begin position="1120"/>
        <end position="1166"/>
    </location>
</feature>
<name>A0ABP0VX05_9BRYO</name>
<feature type="compositionally biased region" description="Polar residues" evidence="2">
    <location>
        <begin position="868"/>
        <end position="879"/>
    </location>
</feature>
<dbReference type="PANTHER" id="PTHR47679">
    <property type="entry name" value="PROTEIN TORNADO 1"/>
    <property type="match status" value="1"/>
</dbReference>
<dbReference type="Gene3D" id="3.40.50.300">
    <property type="entry name" value="P-loop containing nucleotide triphosphate hydrolases"/>
    <property type="match status" value="1"/>
</dbReference>
<dbReference type="SMART" id="SM00368">
    <property type="entry name" value="LRR_RI"/>
    <property type="match status" value="4"/>
</dbReference>
<evidence type="ECO:0000313" key="3">
    <source>
        <dbReference type="EMBL" id="CAK9259041.1"/>
    </source>
</evidence>
<keyword evidence="4" id="KW-1185">Reference proteome</keyword>
<dbReference type="InterPro" id="IPR027417">
    <property type="entry name" value="P-loop_NTPase"/>
</dbReference>
<accession>A0ABP0VX05</accession>
<dbReference type="Gene3D" id="3.80.10.10">
    <property type="entry name" value="Ribonuclease Inhibitor"/>
    <property type="match status" value="2"/>
</dbReference>
<dbReference type="InterPro" id="IPR001611">
    <property type="entry name" value="Leu-rich_rpt"/>
</dbReference>
<dbReference type="InterPro" id="IPR032675">
    <property type="entry name" value="LRR_dom_sf"/>
</dbReference>
<dbReference type="PANTHER" id="PTHR47679:SF1">
    <property type="entry name" value="PROTEIN TORNADO 1"/>
    <property type="match status" value="1"/>
</dbReference>
<gene>
    <name evidence="3" type="ORF">CSSPJE1EN1_LOCUS4519</name>
</gene>
<sequence>MLTDNHSFKRLVLHGADVSAFGAASIEAMLTVNSTIEELSLELNPLGPDGMESLLRPLTGNIGNPPANMSIKHLTIGENNIGSRGAKAIAEMLRTNKTLKQLKLQCENSIGPDDVCMILESLRENKSMTHLDLSFCNAVQGDEVLIGIMDLLQVNPWLEDINMENTPLEREGYSLHVKAQLQKNKQEHIMVMRDMPKGRPSSARVFLCGHAFSGKTTLTKSMVRNIAVKGFCAKICTPLVEVIEQHKPFDFFFNDPNGWEKRTRGIDVNILVNDDDRKISIWDLAGQEEYHAFHDMMIPDLSSQGNPCFFLVVCNPFHMKSNGEKSLEEIQEEISYWLRFIASNTKRLSNFQSQVAIVMTHEDKAFGEIQHVENIVLILKDKFAKFINLSSKLHYVNAHSSPATKDVTNEVIKSCMGILDTLPDAFLACSKMRLALGEWNKEHPDQPIVTMETFNNDIIDKKIPNLRLPIDHNQQGLQQKMHNIRNVVAKSLKEKARIAVAKSLHDAGEIIYFEDEDFVVVNPNWFCHKVMGRLIKLRKHVTTNNLTTTFKHGIGRREQIEHLLNISLKKTIQYDGNNSRDITKHLICLMLKMNLAYEIHPIRSDSQRSSIFVPTTLQFDDGVANGARRLQWKTTFPQEAEIIYIGRRLQCCDQELTTLTPGFFPKLQVKLHNYFANLLATHAICENEQNLVKIWIDGLEILVELSGHMMGHIFIDILVKSSKSSFETLSLVDAHVVRQIETLCSDAHGCQGVALVKGILRPKCVERLLLCKNRKDQVVLVENLKQELLAANLDSSYVHPWGEVDVGEEDMDYLGKSMDDSATSLLGAIDTKDVFERRFQNLKELENDVNNLKLNSNEIKASSENKIEASSSEINYSHQSCDHNSEPKFSSAIASSSQASLSLEEDPNLDLQLKSKSFQTHLFMKLDRLEKHIHKMGDKVVAEVMEGTKQEIKSMEKRLQEVMEKTREEIGCLEKRLHRKLVSKLDAIINLSLQLQQRQVPCNVFFTTVGAHHQRKLIVSEMSVMPGMFKRVHLHLLCEHLQGIHVVENQVGDVVLLASSARAQEIAPLVIRGLTIFSLLLKVGAHVAAGIGDMVPDLGKGVALALDTQCLSKFLPDFGNSSSGSSSSMSSRRRDPGRLRTPNPSPNPSSTEEEATSSGRDAFLRGRTPLPSEEAAMRIANENIGAEQWLVNFLKGKDISKLFGLSRVQYRNVQRRSKTELGPPIRWVCNRHRQEGIDDGSLVDCPVQPT</sequence>
<protein>
    <recommendedName>
        <fullName evidence="5">C-terminal of Roc (COR) domain-containing protein</fullName>
    </recommendedName>
</protein>
<dbReference type="SUPFAM" id="SSF52540">
    <property type="entry name" value="P-loop containing nucleoside triphosphate hydrolases"/>
    <property type="match status" value="1"/>
</dbReference>